<reference evidence="1" key="2">
    <citation type="submission" date="2025-08" db="UniProtKB">
        <authorList>
            <consortium name="Ensembl"/>
        </authorList>
    </citation>
    <scope>IDENTIFICATION</scope>
</reference>
<evidence type="ECO:0000313" key="2">
    <source>
        <dbReference type="Proteomes" id="UP000314982"/>
    </source>
</evidence>
<keyword evidence="2" id="KW-1185">Reference proteome</keyword>
<reference evidence="2" key="1">
    <citation type="submission" date="2018-06" db="EMBL/GenBank/DDBJ databases">
        <title>Genome assembly of Danube salmon.</title>
        <authorList>
            <person name="Macqueen D.J."/>
            <person name="Gundappa M.K."/>
        </authorList>
    </citation>
    <scope>NUCLEOTIDE SEQUENCE [LARGE SCALE GENOMIC DNA]</scope>
</reference>
<dbReference type="GeneTree" id="ENSGT01140000284115"/>
<dbReference type="Ensembl" id="ENSHHUT00000013541.1">
    <property type="protein sequence ID" value="ENSHHUP00000013117.1"/>
    <property type="gene ID" value="ENSHHUG00000008055.1"/>
</dbReference>
<protein>
    <submittedName>
        <fullName evidence="1">Uncharacterized protein</fullName>
    </submittedName>
</protein>
<sequence length="138" mass="15794">RHFTVSLHLLITKHVRNNMWSCCNPSLPLHTCEKQIVEYSHCLNPVEYSHCLNPVEYSHCLNPVEYSHCLNPVEYSQCLNPVEYSHCLNPVEYSQCLNPVEYSHCLNPIECNRLHSLSLFGCGSAHLCLHSSNTLSLL</sequence>
<name>A0A4W5KAU6_9TELE</name>
<organism evidence="1 2">
    <name type="scientific">Hucho hucho</name>
    <name type="common">huchen</name>
    <dbReference type="NCBI Taxonomy" id="62062"/>
    <lineage>
        <taxon>Eukaryota</taxon>
        <taxon>Metazoa</taxon>
        <taxon>Chordata</taxon>
        <taxon>Craniata</taxon>
        <taxon>Vertebrata</taxon>
        <taxon>Euteleostomi</taxon>
        <taxon>Actinopterygii</taxon>
        <taxon>Neopterygii</taxon>
        <taxon>Teleostei</taxon>
        <taxon>Protacanthopterygii</taxon>
        <taxon>Salmoniformes</taxon>
        <taxon>Salmonidae</taxon>
        <taxon>Salmoninae</taxon>
        <taxon>Hucho</taxon>
    </lineage>
</organism>
<dbReference type="STRING" id="62062.ENSHHUP00000013117"/>
<proteinExistence type="predicted"/>
<reference evidence="1" key="3">
    <citation type="submission" date="2025-09" db="UniProtKB">
        <authorList>
            <consortium name="Ensembl"/>
        </authorList>
    </citation>
    <scope>IDENTIFICATION</scope>
</reference>
<dbReference type="Proteomes" id="UP000314982">
    <property type="component" value="Unassembled WGS sequence"/>
</dbReference>
<evidence type="ECO:0000313" key="1">
    <source>
        <dbReference type="Ensembl" id="ENSHHUP00000013117.1"/>
    </source>
</evidence>
<accession>A0A4W5KAU6</accession>
<dbReference type="AlphaFoldDB" id="A0A4W5KAU6"/>